<evidence type="ECO:0000256" key="11">
    <source>
        <dbReference type="PROSITE-ProRule" id="PRU01360"/>
    </source>
</evidence>
<evidence type="ECO:0000256" key="13">
    <source>
        <dbReference type="RuleBase" id="RU003357"/>
    </source>
</evidence>
<dbReference type="EMBL" id="VIWP01000003">
    <property type="protein sequence ID" value="TWF54623.1"/>
    <property type="molecule type" value="Genomic_DNA"/>
</dbReference>
<dbReference type="InterPro" id="IPR010949">
    <property type="entry name" value="TonB_Hb/transfer/lactofer_rcpt"/>
</dbReference>
<comment type="subcellular location">
    <subcellularLocation>
        <location evidence="1 11">Cell outer membrane</location>
        <topology evidence="1 11">Multi-pass membrane protein</topology>
    </subcellularLocation>
</comment>
<dbReference type="GO" id="GO:0015344">
    <property type="term" value="F:siderophore uptake transmembrane transporter activity"/>
    <property type="evidence" value="ECO:0007669"/>
    <property type="project" value="TreeGrafter"/>
</dbReference>
<dbReference type="GO" id="GO:0015232">
    <property type="term" value="F:heme transmembrane transporter activity"/>
    <property type="evidence" value="ECO:0007669"/>
    <property type="project" value="InterPro"/>
</dbReference>
<dbReference type="PROSITE" id="PS51257">
    <property type="entry name" value="PROKAR_LIPOPROTEIN"/>
    <property type="match status" value="1"/>
</dbReference>
<dbReference type="Proteomes" id="UP000320653">
    <property type="component" value="Unassembled WGS sequence"/>
</dbReference>
<keyword evidence="9 17" id="KW-0675">Receptor</keyword>
<evidence type="ECO:0000259" key="15">
    <source>
        <dbReference type="Pfam" id="PF00593"/>
    </source>
</evidence>
<evidence type="ECO:0000256" key="6">
    <source>
        <dbReference type="ARBA" id="ARBA00022729"/>
    </source>
</evidence>
<evidence type="ECO:0000256" key="4">
    <source>
        <dbReference type="ARBA" id="ARBA00022452"/>
    </source>
</evidence>
<keyword evidence="7 13" id="KW-0798">TonB box</keyword>
<comment type="similarity">
    <text evidence="2 11 13">Belongs to the TonB-dependent receptor family.</text>
</comment>
<dbReference type="PANTHER" id="PTHR30069:SF29">
    <property type="entry name" value="HEMOGLOBIN AND HEMOGLOBIN-HAPTOGLOBIN-BINDING PROTEIN 1-RELATED"/>
    <property type="match status" value="1"/>
</dbReference>
<dbReference type="Pfam" id="PF00593">
    <property type="entry name" value="TonB_dep_Rec_b-barrel"/>
    <property type="match status" value="1"/>
</dbReference>
<evidence type="ECO:0000259" key="16">
    <source>
        <dbReference type="Pfam" id="PF07715"/>
    </source>
</evidence>
<keyword evidence="18" id="KW-1185">Reference proteome</keyword>
<evidence type="ECO:0000256" key="10">
    <source>
        <dbReference type="ARBA" id="ARBA00023237"/>
    </source>
</evidence>
<protein>
    <submittedName>
        <fullName evidence="17">Hemoglobin/transferrin/lactoferrin receptor protein</fullName>
    </submittedName>
</protein>
<feature type="domain" description="TonB-dependent receptor-like beta-barrel" evidence="15">
    <location>
        <begin position="270"/>
        <end position="694"/>
    </location>
</feature>
<keyword evidence="3 11" id="KW-0813">Transport</keyword>
<evidence type="ECO:0000256" key="12">
    <source>
        <dbReference type="PROSITE-ProRule" id="PRU10144"/>
    </source>
</evidence>
<feature type="chain" id="PRO_5021897162" evidence="14">
    <location>
        <begin position="25"/>
        <end position="735"/>
    </location>
</feature>
<dbReference type="NCBIfam" id="TIGR01785">
    <property type="entry name" value="TonB-hemin"/>
    <property type="match status" value="1"/>
</dbReference>
<organism evidence="17 18">
    <name type="scientific">Neorhizobium alkalisoli</name>
    <dbReference type="NCBI Taxonomy" id="528178"/>
    <lineage>
        <taxon>Bacteria</taxon>
        <taxon>Pseudomonadati</taxon>
        <taxon>Pseudomonadota</taxon>
        <taxon>Alphaproteobacteria</taxon>
        <taxon>Hyphomicrobiales</taxon>
        <taxon>Rhizobiaceae</taxon>
        <taxon>Rhizobium/Agrobacterium group</taxon>
        <taxon>Neorhizobium</taxon>
    </lineage>
</organism>
<dbReference type="Pfam" id="PF07715">
    <property type="entry name" value="Plug"/>
    <property type="match status" value="1"/>
</dbReference>
<gene>
    <name evidence="17" type="ORF">FHW37_103493</name>
</gene>
<evidence type="ECO:0000256" key="2">
    <source>
        <dbReference type="ARBA" id="ARBA00009810"/>
    </source>
</evidence>
<feature type="short sequence motif" description="TonB C-terminal box" evidence="12">
    <location>
        <begin position="718"/>
        <end position="735"/>
    </location>
</feature>
<comment type="caution">
    <text evidence="17">The sequence shown here is derived from an EMBL/GenBank/DDBJ whole genome shotgun (WGS) entry which is preliminary data.</text>
</comment>
<evidence type="ECO:0000313" key="18">
    <source>
        <dbReference type="Proteomes" id="UP000320653"/>
    </source>
</evidence>
<evidence type="ECO:0000313" key="17">
    <source>
        <dbReference type="EMBL" id="TWF54623.1"/>
    </source>
</evidence>
<feature type="signal peptide" evidence="14">
    <location>
        <begin position="1"/>
        <end position="24"/>
    </location>
</feature>
<keyword evidence="8 11" id="KW-0472">Membrane</keyword>
<feature type="domain" description="TonB-dependent receptor plug" evidence="16">
    <location>
        <begin position="61"/>
        <end position="164"/>
    </location>
</feature>
<accession>A0A561QW69</accession>
<dbReference type="CDD" id="cd01347">
    <property type="entry name" value="ligand_gated_channel"/>
    <property type="match status" value="1"/>
</dbReference>
<keyword evidence="10 11" id="KW-0998">Cell outer membrane</keyword>
<dbReference type="PANTHER" id="PTHR30069">
    <property type="entry name" value="TONB-DEPENDENT OUTER MEMBRANE RECEPTOR"/>
    <property type="match status" value="1"/>
</dbReference>
<proteinExistence type="inferred from homology"/>
<evidence type="ECO:0000256" key="7">
    <source>
        <dbReference type="ARBA" id="ARBA00023077"/>
    </source>
</evidence>
<dbReference type="OrthoDB" id="9796221at2"/>
<dbReference type="GO" id="GO:0044718">
    <property type="term" value="P:siderophore transmembrane transport"/>
    <property type="evidence" value="ECO:0007669"/>
    <property type="project" value="TreeGrafter"/>
</dbReference>
<dbReference type="InterPro" id="IPR037066">
    <property type="entry name" value="Plug_dom_sf"/>
</dbReference>
<sequence>MFLPRSRSLLVTCSAFALFACATAAGAQQAAQPAAGDSTELKPIVLSGKTSRVSKDGTAADTPLASETTRETILNRDIQSLDDLGNTVEPGVSFVSATKSVNIRGLEDDRILTTIDGIPLPFMTDPVRGAYGGVDAYDFSALSTIDILRGGDSSRAGSGALGGAVILRTLEPEDVISDGKDWGAITKFTYDSSDRSFVGSAAVAKKIENTSIMFQGSYKKGHQTESNGIVGGYGSERTEANPLGYDKSNLLFKLRQQLEGGHMIGVTAERFNNNSNEDLRQEQGATYQENAYDRTSDLRRERVSLDYRYNTLGDTFIDNAWGSLYWQRVLRTEGPRGLRLTPPVGEYYRISEKTEKDIGAVGALTGIYDTGSLKHKITLGGDVSFFTTHQYIDGGDTCDETIPTPSSCAYYHNNQSDEPDVDGTRLGFYLDDKISIGDSGFSITPGVRFDWFDYRPSSTAQYENNSGYAGVPAGVSDSQFSPKIRAAWEVRPDVELYAQWAMGFKAPSVSQLYSNYDNAPLYRQIGNPDLESETVNGFEIGANLGDSDFGGGVKAFYNKYKNFIDSETTVEPGYMLGTIEYFNRSRVKIWGLEGNIHKAFDNGIFTRASLAYAYGEDLDTGELINSVAPLKGIAAIGYEQENWGTELQFTAVKRVSNLSTSSFKAPGYGLFNLTGWYQPEQMKGLRIQAGIYNIFDRTYYDALETKDIAATNESSNRAFYSEPGRTFKISLTQRF</sequence>
<dbReference type="InterPro" id="IPR010917">
    <property type="entry name" value="TonB_rcpt_CS"/>
</dbReference>
<evidence type="ECO:0000256" key="14">
    <source>
        <dbReference type="SAM" id="SignalP"/>
    </source>
</evidence>
<dbReference type="GO" id="GO:0009279">
    <property type="term" value="C:cell outer membrane"/>
    <property type="evidence" value="ECO:0007669"/>
    <property type="project" value="UniProtKB-SubCell"/>
</dbReference>
<dbReference type="InterPro" id="IPR039426">
    <property type="entry name" value="TonB-dep_rcpt-like"/>
</dbReference>
<dbReference type="Gene3D" id="2.40.170.20">
    <property type="entry name" value="TonB-dependent receptor, beta-barrel domain"/>
    <property type="match status" value="1"/>
</dbReference>
<dbReference type="InterPro" id="IPR036942">
    <property type="entry name" value="Beta-barrel_TonB_sf"/>
</dbReference>
<name>A0A561QW69_9HYPH</name>
<dbReference type="NCBIfam" id="TIGR01786">
    <property type="entry name" value="TonB-hemlactrns"/>
    <property type="match status" value="1"/>
</dbReference>
<reference evidence="17 18" key="1">
    <citation type="submission" date="2019-06" db="EMBL/GenBank/DDBJ databases">
        <title>Sorghum-associated microbial communities from plants grown in Nebraska, USA.</title>
        <authorList>
            <person name="Schachtman D."/>
        </authorList>
    </citation>
    <scope>NUCLEOTIDE SEQUENCE [LARGE SCALE GENOMIC DNA]</scope>
    <source>
        <strain evidence="17 18">1225</strain>
    </source>
</reference>
<evidence type="ECO:0000256" key="8">
    <source>
        <dbReference type="ARBA" id="ARBA00023136"/>
    </source>
</evidence>
<evidence type="ECO:0000256" key="5">
    <source>
        <dbReference type="ARBA" id="ARBA00022692"/>
    </source>
</evidence>
<evidence type="ECO:0000256" key="9">
    <source>
        <dbReference type="ARBA" id="ARBA00023170"/>
    </source>
</evidence>
<keyword evidence="6 14" id="KW-0732">Signal</keyword>
<dbReference type="PROSITE" id="PS01156">
    <property type="entry name" value="TONB_DEPENDENT_REC_2"/>
    <property type="match status" value="1"/>
</dbReference>
<dbReference type="RefSeq" id="WP_145637147.1">
    <property type="nucleotide sequence ID" value="NZ_VIWP01000003.1"/>
</dbReference>
<dbReference type="InterPro" id="IPR012910">
    <property type="entry name" value="Plug_dom"/>
</dbReference>
<keyword evidence="4 11" id="KW-1134">Transmembrane beta strand</keyword>
<dbReference type="InterPro" id="IPR011276">
    <property type="entry name" value="TonB_haem/Hb_rcpt"/>
</dbReference>
<dbReference type="InterPro" id="IPR000531">
    <property type="entry name" value="Beta-barrel_TonB"/>
</dbReference>
<dbReference type="Gene3D" id="2.170.130.10">
    <property type="entry name" value="TonB-dependent receptor, plug domain"/>
    <property type="match status" value="1"/>
</dbReference>
<keyword evidence="5 11" id="KW-0812">Transmembrane</keyword>
<dbReference type="SUPFAM" id="SSF56935">
    <property type="entry name" value="Porins"/>
    <property type="match status" value="1"/>
</dbReference>
<evidence type="ECO:0000256" key="3">
    <source>
        <dbReference type="ARBA" id="ARBA00022448"/>
    </source>
</evidence>
<dbReference type="PROSITE" id="PS52016">
    <property type="entry name" value="TONB_DEPENDENT_REC_3"/>
    <property type="match status" value="1"/>
</dbReference>
<evidence type="ECO:0000256" key="1">
    <source>
        <dbReference type="ARBA" id="ARBA00004571"/>
    </source>
</evidence>
<dbReference type="AlphaFoldDB" id="A0A561QW69"/>